<reference evidence="2 3" key="1">
    <citation type="submission" date="2018-06" db="EMBL/GenBank/DDBJ databases">
        <title>Genomic Encyclopedia of Type Strains, Phase IV (KMG-IV): sequencing the most valuable type-strain genomes for metagenomic binning, comparative biology and taxonomic classification.</title>
        <authorList>
            <person name="Goeker M."/>
        </authorList>
    </citation>
    <scope>NUCLEOTIDE SEQUENCE [LARGE SCALE GENOMIC DNA]</scope>
    <source>
        <strain evidence="2 3">DSM 25532</strain>
    </source>
</reference>
<name>A0A366H5D6_9BACT</name>
<dbReference type="OrthoDB" id="9789697at2"/>
<dbReference type="AlphaFoldDB" id="A0A366H5D6"/>
<proteinExistence type="predicted"/>
<gene>
    <name evidence="2" type="ORF">DES53_11416</name>
</gene>
<keyword evidence="3" id="KW-1185">Reference proteome</keyword>
<dbReference type="Pfam" id="PF16798">
    <property type="entry name" value="DUF5069"/>
    <property type="match status" value="1"/>
</dbReference>
<organism evidence="2 3">
    <name type="scientific">Roseimicrobium gellanilyticum</name>
    <dbReference type="NCBI Taxonomy" id="748857"/>
    <lineage>
        <taxon>Bacteria</taxon>
        <taxon>Pseudomonadati</taxon>
        <taxon>Verrucomicrobiota</taxon>
        <taxon>Verrucomicrobiia</taxon>
        <taxon>Verrucomicrobiales</taxon>
        <taxon>Verrucomicrobiaceae</taxon>
        <taxon>Roseimicrobium</taxon>
    </lineage>
</organism>
<accession>A0A366H5D6</accession>
<evidence type="ECO:0000259" key="1">
    <source>
        <dbReference type="Pfam" id="PF16798"/>
    </source>
</evidence>
<dbReference type="EMBL" id="QNRR01000014">
    <property type="protein sequence ID" value="RBP37278.1"/>
    <property type="molecule type" value="Genomic_DNA"/>
</dbReference>
<comment type="caution">
    <text evidence="2">The sequence shown here is derived from an EMBL/GenBank/DDBJ whole genome shotgun (WGS) entry which is preliminary data.</text>
</comment>
<sequence>MNFSAPDLSQHPPRSVRIRLGGYVILPRMLDKCRAEIKGTQGPYHYACPIDQRFLQFTGVDAEALKAEVSKGLGDGELLAWIQKNGKTPRSDWEIHHWSAHQEATAPGAFESREFVNEQIKSAGLDKRSDLATWFDWLDADDFVSYGGKA</sequence>
<dbReference type="Proteomes" id="UP000253426">
    <property type="component" value="Unassembled WGS sequence"/>
</dbReference>
<feature type="domain" description="DUF5069" evidence="1">
    <location>
        <begin position="10"/>
        <end position="142"/>
    </location>
</feature>
<evidence type="ECO:0000313" key="3">
    <source>
        <dbReference type="Proteomes" id="UP000253426"/>
    </source>
</evidence>
<protein>
    <submittedName>
        <fullName evidence="2">Uncharacterized protein DUF5069</fullName>
    </submittedName>
</protein>
<dbReference type="InterPro" id="IPR031849">
    <property type="entry name" value="DUF5069"/>
</dbReference>
<evidence type="ECO:0000313" key="2">
    <source>
        <dbReference type="EMBL" id="RBP37278.1"/>
    </source>
</evidence>